<protein>
    <submittedName>
        <fullName evidence="1">Uncharacterized protein</fullName>
    </submittedName>
</protein>
<accession>A0A7D7F2V6</accession>
<evidence type="ECO:0000313" key="1">
    <source>
        <dbReference type="EMBL" id="QMP86983.1"/>
    </source>
</evidence>
<proteinExistence type="predicted"/>
<sequence length="74" mass="8673">MTEQMQCAIDRQIVLKVIDQLRYINVDGETMQYIIEKLGMNDQMLRQLVMTNPYTDTSDILQEKLELSNKGIHL</sequence>
<keyword evidence="2" id="KW-1185">Reference proteome</keyword>
<dbReference type="Proteomes" id="UP000514751">
    <property type="component" value="Segment"/>
</dbReference>
<evidence type="ECO:0000313" key="2">
    <source>
        <dbReference type="Proteomes" id="UP000514751"/>
    </source>
</evidence>
<organism evidence="1 2">
    <name type="scientific">Flavobacterium phage vB_FspP_elemoD_13-5B</name>
    <dbReference type="NCBI Taxonomy" id="2743801"/>
    <lineage>
        <taxon>Viruses</taxon>
        <taxon>Duplodnaviria</taxon>
        <taxon>Heunggongvirae</taxon>
        <taxon>Uroviricota</taxon>
        <taxon>Caudoviricetes</taxon>
        <taxon>Elemovirus</taxon>
        <taxon>Elemovirus elemoD</taxon>
    </lineage>
</organism>
<reference evidence="2" key="1">
    <citation type="submission" date="2020-05" db="EMBL/GenBank/DDBJ databases">
        <title>Genomics and ecology of novel Flavobacterium phages from the Baltic Sea.</title>
        <authorList>
            <person name="Hoetzinger M."/>
            <person name="Nilsson E."/>
            <person name="Holmfeldt K."/>
        </authorList>
    </citation>
    <scope>NUCLEOTIDE SEQUENCE [LARGE SCALE GENOMIC DNA]</scope>
</reference>
<dbReference type="EMBL" id="MT497091">
    <property type="protein sequence ID" value="QMP86983.1"/>
    <property type="molecule type" value="Genomic_DNA"/>
</dbReference>
<name>A0A7D7F2V6_9CAUD</name>
<gene>
    <name evidence="1" type="ORF">elemo135B_phanotate32</name>
</gene>